<name>A0A0F8Y686_9ZZZZ</name>
<comment type="caution">
    <text evidence="1">The sequence shown here is derived from an EMBL/GenBank/DDBJ whole genome shotgun (WGS) entry which is preliminary data.</text>
</comment>
<evidence type="ECO:0000313" key="1">
    <source>
        <dbReference type="EMBL" id="KKK49689.1"/>
    </source>
</evidence>
<dbReference type="AlphaFoldDB" id="A0A0F8Y686"/>
<sequence length="58" mass="6662">MTDKLKTFEFRCRGRIRAKSEEDAKAALGTITLLTFPRWLYLEITVDSIELLGEVEGE</sequence>
<accession>A0A0F8Y686</accession>
<reference evidence="1" key="1">
    <citation type="journal article" date="2015" name="Nature">
        <title>Complex archaea that bridge the gap between prokaryotes and eukaryotes.</title>
        <authorList>
            <person name="Spang A."/>
            <person name="Saw J.H."/>
            <person name="Jorgensen S.L."/>
            <person name="Zaremba-Niedzwiedzka K."/>
            <person name="Martijn J."/>
            <person name="Lind A.E."/>
            <person name="van Eijk R."/>
            <person name="Schleper C."/>
            <person name="Guy L."/>
            <person name="Ettema T.J."/>
        </authorList>
    </citation>
    <scope>NUCLEOTIDE SEQUENCE</scope>
</reference>
<protein>
    <submittedName>
        <fullName evidence="1">Uncharacterized protein</fullName>
    </submittedName>
</protein>
<proteinExistence type="predicted"/>
<organism evidence="1">
    <name type="scientific">marine sediment metagenome</name>
    <dbReference type="NCBI Taxonomy" id="412755"/>
    <lineage>
        <taxon>unclassified sequences</taxon>
        <taxon>metagenomes</taxon>
        <taxon>ecological metagenomes</taxon>
    </lineage>
</organism>
<gene>
    <name evidence="1" type="ORF">LCGC14_3132520</name>
</gene>
<dbReference type="EMBL" id="LAZR01068412">
    <property type="protein sequence ID" value="KKK49689.1"/>
    <property type="molecule type" value="Genomic_DNA"/>
</dbReference>